<dbReference type="EMBL" id="GU071092">
    <property type="protein sequence ID" value="ACY75945.1"/>
    <property type="molecule type" value="Genomic_DNA"/>
</dbReference>
<reference evidence="1 3" key="1">
    <citation type="journal article" date="2005" name="PLoS Biol.">
        <title>Three Prochlorococcus cyanophage genomes: signature features and ecological interpretations.</title>
        <authorList>
            <person name="Sullivan M.B."/>
            <person name="Coleman M.L."/>
            <person name="Weigele P."/>
            <person name="Rohwer F."/>
            <person name="Chisholm S.W."/>
        </authorList>
    </citation>
    <scope>NUCLEOTIDE SEQUENCE</scope>
</reference>
<dbReference type="OrthoDB" id="20807at10239"/>
<protein>
    <submittedName>
        <fullName evidence="1">Uncharacterized protein</fullName>
    </submittedName>
</protein>
<reference evidence="1 3" key="3">
    <citation type="journal article" date="2010" name="Environ. Microbiol.">
        <title>Genomic analysis of oceanic cyanobacterial myoviruses compared with T4-like myoviruses from diverse hosts and environments.</title>
        <authorList>
            <person name="Sullivan M.B."/>
            <person name="Huang K.H."/>
            <person name="Ignacio-Espinoza J.C."/>
            <person name="Berlin A.M."/>
            <person name="Kelly L."/>
            <person name="Weigele P.R."/>
            <person name="DeFrancesco A.S."/>
            <person name="Kern S.E."/>
            <person name="Thompson L.R."/>
            <person name="Young S."/>
            <person name="Yandava C."/>
            <person name="Fu R."/>
            <person name="Krastins B."/>
            <person name="Chase M."/>
            <person name="Sarracino D."/>
            <person name="Osburne M.S."/>
            <person name="Henn M.R."/>
            <person name="Chisholm S.W."/>
        </authorList>
    </citation>
    <scope>NUCLEOTIDE SEQUENCE [LARGE SCALE GENOMIC DNA]</scope>
</reference>
<organismHost>
    <name type="scientific">Prochlorococcus</name>
    <dbReference type="NCBI Taxonomy" id="1218"/>
</organismHost>
<dbReference type="EMBL" id="AY939844">
    <property type="protein sequence ID" value="AAX44448.1"/>
    <property type="molecule type" value="Genomic_DNA"/>
</dbReference>
<keyword evidence="3" id="KW-1185">Reference proteome</keyword>
<evidence type="ECO:0000313" key="4">
    <source>
        <dbReference type="Proteomes" id="UP000013923"/>
    </source>
</evidence>
<dbReference type="Proteomes" id="UP000013923">
    <property type="component" value="Genome"/>
</dbReference>
<name>Q58MT4_BPPRM</name>
<gene>
    <name evidence="2" type="ORF">PCMG_00069</name>
    <name evidence="1" type="ORF">PSSM2_070</name>
</gene>
<organism evidence="1 3">
    <name type="scientific">Prochlorococcus phage P-SSM2</name>
    <dbReference type="NCBI Taxonomy" id="268746"/>
    <lineage>
        <taxon>Viruses</taxon>
        <taxon>Duplodnaviria</taxon>
        <taxon>Heunggongvirae</taxon>
        <taxon>Uroviricota</taxon>
        <taxon>Caudoviricetes</taxon>
        <taxon>Pantevenvirales</taxon>
        <taxon>Kyanoviridae</taxon>
        <taxon>Salacisavirus</taxon>
        <taxon>Salacisavirus pssm2</taxon>
    </lineage>
</organism>
<evidence type="ECO:0000313" key="3">
    <source>
        <dbReference type="Proteomes" id="UP000000991"/>
    </source>
</evidence>
<evidence type="ECO:0000313" key="2">
    <source>
        <dbReference type="EMBL" id="ACY75945.1"/>
    </source>
</evidence>
<evidence type="ECO:0000313" key="1">
    <source>
        <dbReference type="EMBL" id="AAX44448.1"/>
    </source>
</evidence>
<dbReference type="GeneID" id="3294220"/>
<sequence length="149" mass="17162">MGTRSRIGLQLEGQIISVYHHWDGYPEWLGVTLNKKFNTREKVEELIDGGDMSSCDSEYGWDYNYINGDEVKREVSAPTYYSERGEDCPPKISESITEYLDQTERTDGEYAYLFDNGEWTCYEIGQYKHGGVKGKILDIPAEFPARMAF</sequence>
<accession>Q58MT4</accession>
<reference evidence="2 4" key="2">
    <citation type="submission" date="2009-10" db="EMBL/GenBank/DDBJ databases">
        <title>The Genome Sequence of Prochlorococcus phage P-SSM2.</title>
        <authorList>
            <consortium name="The Broad Institute Genome Sequencing Platform"/>
            <person name="Henn M.R."/>
            <person name="Sullivan M.S."/>
            <person name="Osburne M.S."/>
            <person name="Levin J."/>
            <person name="Malboeuf C."/>
            <person name="Casali M."/>
            <person name="Russ C."/>
            <person name="Lennon N."/>
            <person name="Chapman S.B."/>
            <person name="Erlich R."/>
            <person name="Young S.K."/>
            <person name="Koehrsen M."/>
            <person name="Yandava C."/>
            <person name="Zeng Q."/>
            <person name="Alvarado L."/>
            <person name="Anderson S."/>
            <person name="Berlin A."/>
            <person name="Borenstein D."/>
            <person name="Chen Z."/>
            <person name="Engels R."/>
            <person name="Freedman E."/>
            <person name="Gellesch M."/>
            <person name="Goldberg J."/>
            <person name="Green L."/>
            <person name="Griggs A."/>
            <person name="Gujja S."/>
            <person name="Heilman E.R."/>
            <person name="Heiman D."/>
            <person name="Hepburn T."/>
            <person name="Howarth C."/>
            <person name="Jen D."/>
            <person name="Larson L."/>
            <person name="Lewis B."/>
            <person name="Mehta T."/>
            <person name="Park D."/>
            <person name="Pearson M."/>
            <person name="Richards J."/>
            <person name="Rizzolo K."/>
            <person name="Roberts A."/>
            <person name="Ryan E."/>
            <person name="Saif S."/>
            <person name="Shea T."/>
            <person name="Shenoy N."/>
            <person name="Sisk P."/>
            <person name="Stolte C."/>
            <person name="Sykes S."/>
            <person name="Walk T."/>
            <person name="White J."/>
            <person name="Yu Q."/>
            <person name="Coleman M.L."/>
            <person name="Huang K.H."/>
            <person name="Weigele P.R."/>
            <person name="DeFrancesco A.S."/>
            <person name="Kern S.E."/>
            <person name="Thompson L.R."/>
            <person name="Fu R."/>
            <person name="Hombeck B."/>
            <person name="Chisholm S.W."/>
            <person name="Haas B."/>
            <person name="Nusbaum C."/>
            <person name="Birren B."/>
        </authorList>
    </citation>
    <scope>NUCLEOTIDE SEQUENCE [LARGE SCALE GENOMIC DNA]</scope>
    <source>
        <strain evidence="2">P-SSM2</strain>
    </source>
</reference>
<dbReference type="RefSeq" id="YP_214302.1">
    <property type="nucleotide sequence ID" value="NC_006883.2"/>
</dbReference>
<proteinExistence type="predicted"/>
<dbReference type="KEGG" id="vg:3294220"/>
<dbReference type="Proteomes" id="UP000000991">
    <property type="component" value="Segment"/>
</dbReference>